<proteinExistence type="predicted"/>
<evidence type="ECO:0000313" key="3">
    <source>
        <dbReference type="Proteomes" id="UP000070442"/>
    </source>
</evidence>
<dbReference type="InterPro" id="IPR050471">
    <property type="entry name" value="AB_hydrolase"/>
</dbReference>
<dbReference type="InterPro" id="IPR029058">
    <property type="entry name" value="AB_hydrolase_fold"/>
</dbReference>
<dbReference type="EMBL" id="LSDG01000023">
    <property type="protein sequence ID" value="KXB67112.1"/>
    <property type="molecule type" value="Genomic_DNA"/>
</dbReference>
<dbReference type="STRING" id="755172.HMPREF1863_00838"/>
<dbReference type="Gene3D" id="3.40.50.1820">
    <property type="entry name" value="alpha/beta hydrolase"/>
    <property type="match status" value="1"/>
</dbReference>
<dbReference type="PRINTS" id="PR00111">
    <property type="entry name" value="ABHYDROLASE"/>
</dbReference>
<keyword evidence="3" id="KW-1185">Reference proteome</keyword>
<reference evidence="3" key="1">
    <citation type="submission" date="2016-01" db="EMBL/GenBank/DDBJ databases">
        <authorList>
            <person name="Mitreva M."/>
            <person name="Pepin K.H."/>
            <person name="Mihindukulasuriya K.A."/>
            <person name="Fulton R."/>
            <person name="Fronick C."/>
            <person name="O'Laughlin M."/>
            <person name="Miner T."/>
            <person name="Herter B."/>
            <person name="Rosa B.A."/>
            <person name="Cordes M."/>
            <person name="Tomlinson C."/>
            <person name="Wollam A."/>
            <person name="Palsikar V.B."/>
            <person name="Mardis E.R."/>
            <person name="Wilson R.K."/>
        </authorList>
    </citation>
    <scope>NUCLEOTIDE SEQUENCE [LARGE SCALE GENOMIC DNA]</scope>
    <source>
        <strain evidence="3">DNF00729</strain>
    </source>
</reference>
<dbReference type="PATRIC" id="fig|755172.3.peg.807"/>
<gene>
    <name evidence="2" type="ORF">HMPREF1863_00838</name>
</gene>
<evidence type="ECO:0000259" key="1">
    <source>
        <dbReference type="Pfam" id="PF00561"/>
    </source>
</evidence>
<dbReference type="InterPro" id="IPR000073">
    <property type="entry name" value="AB_hydrolase_1"/>
</dbReference>
<evidence type="ECO:0000313" key="2">
    <source>
        <dbReference type="EMBL" id="KXB67112.1"/>
    </source>
</evidence>
<dbReference type="AlphaFoldDB" id="A0A134AHB7"/>
<dbReference type="GO" id="GO:0016787">
    <property type="term" value="F:hydrolase activity"/>
    <property type="evidence" value="ECO:0007669"/>
    <property type="project" value="UniProtKB-KW"/>
</dbReference>
<feature type="domain" description="AB hydrolase-1" evidence="1">
    <location>
        <begin position="32"/>
        <end position="152"/>
    </location>
</feature>
<name>A0A134AHB7_9FIRM</name>
<accession>A0A134AHB7</accession>
<dbReference type="RefSeq" id="WP_083508502.1">
    <property type="nucleotide sequence ID" value="NZ_CAMYBE010000040.1"/>
</dbReference>
<organism evidence="2 3">
    <name type="scientific">Aedoeadaptatus coxii</name>
    <dbReference type="NCBI Taxonomy" id="755172"/>
    <lineage>
        <taxon>Bacteria</taxon>
        <taxon>Bacillati</taxon>
        <taxon>Bacillota</taxon>
        <taxon>Tissierellia</taxon>
        <taxon>Tissierellales</taxon>
        <taxon>Peptoniphilaceae</taxon>
        <taxon>Aedoeadaptatus</taxon>
    </lineage>
</organism>
<comment type="caution">
    <text evidence="2">The sequence shown here is derived from an EMBL/GenBank/DDBJ whole genome shotgun (WGS) entry which is preliminary data.</text>
</comment>
<dbReference type="Proteomes" id="UP000070442">
    <property type="component" value="Unassembled WGS sequence"/>
</dbReference>
<sequence>MFAIEAFMKKNGYVTVKDGTKIFYTIFGSGEPVLFLHGNGGSSHFFQYQVASFKKAFQLVFLDSRGHGRSTNCGDHLDFDLMAEDTKESLDALGLHKVSIVGFSDGANLAMVFAARFPDYVQKLVLNSGNLFFKGTKWYSRLLSYLQFGMNVVLNMLSRRFKNSKLQAKLLLQEEVLPPEELKDVDAPSMVIVGENDVIEESHSKYIASLLPHGHFVEVPREGHNLARTDAPTFNQIVLSFLKGES</sequence>
<dbReference type="PANTHER" id="PTHR43433">
    <property type="entry name" value="HYDROLASE, ALPHA/BETA FOLD FAMILY PROTEIN"/>
    <property type="match status" value="1"/>
</dbReference>
<keyword evidence="2" id="KW-0378">Hydrolase</keyword>
<protein>
    <submittedName>
        <fullName evidence="2">Hydrolase, alpha/beta domain protein</fullName>
    </submittedName>
</protein>
<dbReference type="OrthoDB" id="9776303at2"/>
<dbReference type="Pfam" id="PF00561">
    <property type="entry name" value="Abhydrolase_1"/>
    <property type="match status" value="1"/>
</dbReference>
<dbReference type="SUPFAM" id="SSF53474">
    <property type="entry name" value="alpha/beta-Hydrolases"/>
    <property type="match status" value="1"/>
</dbReference>
<dbReference type="PANTHER" id="PTHR43433:SF5">
    <property type="entry name" value="AB HYDROLASE-1 DOMAIN-CONTAINING PROTEIN"/>
    <property type="match status" value="1"/>
</dbReference>